<dbReference type="STRING" id="519441.Smon_0104"/>
<dbReference type="PANTHER" id="PTHR31223">
    <property type="entry name" value="LOG FAMILY PROTEIN YJL055W"/>
    <property type="match status" value="1"/>
</dbReference>
<evidence type="ECO:0000256" key="1">
    <source>
        <dbReference type="ARBA" id="ARBA00006763"/>
    </source>
</evidence>
<dbReference type="OrthoDB" id="9801098at2"/>
<dbReference type="HOGENOM" id="CLU_058336_4_2_0"/>
<dbReference type="GO" id="GO:0005829">
    <property type="term" value="C:cytosol"/>
    <property type="evidence" value="ECO:0007669"/>
    <property type="project" value="TreeGrafter"/>
</dbReference>
<comment type="similarity">
    <text evidence="1 2">Belongs to the LOG family.</text>
</comment>
<dbReference type="GeneID" id="29673677"/>
<proteinExistence type="inferred from homology"/>
<dbReference type="EMBL" id="CP001779">
    <property type="protein sequence ID" value="ACZ00599.1"/>
    <property type="molecule type" value="Genomic_DNA"/>
</dbReference>
<keyword evidence="2" id="KW-0378">Hydrolase</keyword>
<keyword evidence="4" id="KW-1185">Reference proteome</keyword>
<dbReference type="PANTHER" id="PTHR31223:SF70">
    <property type="entry name" value="LOG FAMILY PROTEIN YJL055W"/>
    <property type="match status" value="1"/>
</dbReference>
<name>D1AWC3_STRM9</name>
<protein>
    <recommendedName>
        <fullName evidence="2">Cytokinin riboside 5'-monophosphate phosphoribohydrolase</fullName>
        <ecNumber evidence="2">3.2.2.n1</ecNumber>
    </recommendedName>
</protein>
<dbReference type="Proteomes" id="UP000002072">
    <property type="component" value="Chromosome"/>
</dbReference>
<evidence type="ECO:0000256" key="2">
    <source>
        <dbReference type="RuleBase" id="RU363015"/>
    </source>
</evidence>
<dbReference type="InterPro" id="IPR005269">
    <property type="entry name" value="LOG"/>
</dbReference>
<dbReference type="eggNOG" id="COG1611">
    <property type="taxonomic scope" value="Bacteria"/>
</dbReference>
<dbReference type="Gene3D" id="3.40.50.450">
    <property type="match status" value="1"/>
</dbReference>
<reference evidence="3 4" key="1">
    <citation type="journal article" date="2009" name="Stand. Genomic Sci.">
        <title>Complete genome sequence of Streptobacillus moniliformis type strain (9901T).</title>
        <authorList>
            <person name="Nolan M."/>
            <person name="Gronow S."/>
            <person name="Lapidus A."/>
            <person name="Ivanova N."/>
            <person name="Copeland A."/>
            <person name="Lucas S."/>
            <person name="Del Rio T.G."/>
            <person name="Chen F."/>
            <person name="Tice H."/>
            <person name="Pitluck S."/>
            <person name="Cheng J.F."/>
            <person name="Sims D."/>
            <person name="Meincke L."/>
            <person name="Bruce D."/>
            <person name="Goodwin L."/>
            <person name="Brettin T."/>
            <person name="Han C."/>
            <person name="Detter J.C."/>
            <person name="Ovchinikova G."/>
            <person name="Pati A."/>
            <person name="Mavromatis K."/>
            <person name="Mikhailova N."/>
            <person name="Chen A."/>
            <person name="Palaniappan K."/>
            <person name="Land M."/>
            <person name="Hauser L."/>
            <person name="Chang Y.J."/>
            <person name="Jeffries C.D."/>
            <person name="Rohde M."/>
            <person name="Sproer C."/>
            <person name="Goker M."/>
            <person name="Bristow J."/>
            <person name="Eisen J.A."/>
            <person name="Markowitz V."/>
            <person name="Hugenholtz P."/>
            <person name="Kyrpides N.C."/>
            <person name="Klenk H.P."/>
            <person name="Chain P."/>
        </authorList>
    </citation>
    <scope>NUCLEOTIDE SEQUENCE [LARGE SCALE GENOMIC DNA]</scope>
    <source>
        <strain evidence="4">ATCC 14647 / DSM 12112 / NCTC 10651 / 9901</strain>
    </source>
</reference>
<dbReference type="EC" id="3.2.2.n1" evidence="2"/>
<keyword evidence="2" id="KW-0203">Cytokinin biosynthesis</keyword>
<dbReference type="InterPro" id="IPR031100">
    <property type="entry name" value="LOG_fam"/>
</dbReference>
<dbReference type="AlphaFoldDB" id="D1AWC3"/>
<evidence type="ECO:0000313" key="4">
    <source>
        <dbReference type="Proteomes" id="UP000002072"/>
    </source>
</evidence>
<dbReference type="NCBIfam" id="TIGR00730">
    <property type="entry name" value="Rossman fold protein, TIGR00730 family"/>
    <property type="match status" value="1"/>
</dbReference>
<sequence>MKISVYCGANVGNNENFALSANKLGKLIAKTGNILVYGAGKIGLMGLLAEAALSLDCEVIGVMPEFLTHGERVHNGLSKLTIVETMAERKKILFESDMYIALPGGVGTLEEISEAYSGVRLGLSNSRCVLLNIDGYYNEFIAYLDRMVENGFLSQKDRDILEVYNSVEQLGENL</sequence>
<accession>D1AWC3</accession>
<dbReference type="GO" id="GO:0016799">
    <property type="term" value="F:hydrolase activity, hydrolyzing N-glycosyl compounds"/>
    <property type="evidence" value="ECO:0007669"/>
    <property type="project" value="TreeGrafter"/>
</dbReference>
<gene>
    <name evidence="3" type="ordered locus">Smon_0104</name>
</gene>
<dbReference type="SUPFAM" id="SSF102405">
    <property type="entry name" value="MCP/YpsA-like"/>
    <property type="match status" value="1"/>
</dbReference>
<dbReference type="RefSeq" id="WP_012858157.1">
    <property type="nucleotide sequence ID" value="NC_013515.1"/>
</dbReference>
<dbReference type="GO" id="GO:0009691">
    <property type="term" value="P:cytokinin biosynthetic process"/>
    <property type="evidence" value="ECO:0007669"/>
    <property type="project" value="UniProtKB-UniRule"/>
</dbReference>
<dbReference type="KEGG" id="smf:Smon_0104"/>
<organism evidence="3 4">
    <name type="scientific">Streptobacillus moniliformis (strain ATCC 14647 / DSM 12112 / NCTC 10651 / 9901)</name>
    <dbReference type="NCBI Taxonomy" id="519441"/>
    <lineage>
        <taxon>Bacteria</taxon>
        <taxon>Fusobacteriati</taxon>
        <taxon>Fusobacteriota</taxon>
        <taxon>Fusobacteriia</taxon>
        <taxon>Fusobacteriales</taxon>
        <taxon>Leptotrichiaceae</taxon>
        <taxon>Streptobacillus</taxon>
    </lineage>
</organism>
<dbReference type="Pfam" id="PF03641">
    <property type="entry name" value="Lysine_decarbox"/>
    <property type="match status" value="1"/>
</dbReference>
<evidence type="ECO:0000313" key="3">
    <source>
        <dbReference type="EMBL" id="ACZ00599.1"/>
    </source>
</evidence>